<dbReference type="InterPro" id="IPR038765">
    <property type="entry name" value="Papain-like_cys_pep_sf"/>
</dbReference>
<dbReference type="InterPro" id="IPR000668">
    <property type="entry name" value="Peptidase_C1A_C"/>
</dbReference>
<keyword evidence="5" id="KW-0788">Thiol protease</keyword>
<dbReference type="CDD" id="cd02248">
    <property type="entry name" value="Peptidase_C1A"/>
    <property type="match status" value="1"/>
</dbReference>
<comment type="caution">
    <text evidence="12">The sequence shown here is derived from an EMBL/GenBank/DDBJ whole genome shotgun (WGS) entry which is preliminary data.</text>
</comment>
<dbReference type="FunFam" id="3.90.70.10:FF:000138">
    <property type="entry name" value="Cruzipain"/>
    <property type="match status" value="1"/>
</dbReference>
<dbReference type="PANTHER" id="PTHR12411">
    <property type="entry name" value="CYSTEINE PROTEASE FAMILY C1-RELATED"/>
    <property type="match status" value="1"/>
</dbReference>
<dbReference type="VEuPathDB" id="TriTrypDB:TCSYLVIO_006943"/>
<dbReference type="AlphaFoldDB" id="A0A2V2UID7"/>
<evidence type="ECO:0000256" key="3">
    <source>
        <dbReference type="ARBA" id="ARBA00022729"/>
    </source>
</evidence>
<dbReference type="VEuPathDB" id="TriTrypDB:C3747_22g141"/>
<comment type="similarity">
    <text evidence="1">Belongs to the peptidase C1 family.</text>
</comment>
<dbReference type="InterPro" id="IPR021981">
    <property type="entry name" value="DUF3586"/>
</dbReference>
<proteinExistence type="inferred from homology"/>
<dbReference type="SUPFAM" id="SSF54001">
    <property type="entry name" value="Cysteine proteinases"/>
    <property type="match status" value="1"/>
</dbReference>
<dbReference type="SMART" id="SM00848">
    <property type="entry name" value="Inhibitor_I29"/>
    <property type="match status" value="1"/>
</dbReference>
<dbReference type="Pfam" id="PF12131">
    <property type="entry name" value="DUF3586"/>
    <property type="match status" value="1"/>
</dbReference>
<name>A0A2V2UID7_TRYCR</name>
<gene>
    <name evidence="12" type="ORF">C4B63_480g18</name>
</gene>
<keyword evidence="3" id="KW-0732">Signal</keyword>
<keyword evidence="7" id="KW-1015">Disulfide bond</keyword>
<protein>
    <submittedName>
        <fullName evidence="12">Putative cysteine peptidase</fullName>
    </submittedName>
</protein>
<dbReference type="VEuPathDB" id="TriTrypDB:TcCLB.511827.100"/>
<keyword evidence="4" id="KW-0378">Hydrolase</keyword>
<feature type="domain" description="Peptidase C1A papain C-terminal" evidence="10">
    <location>
        <begin position="124"/>
        <end position="336"/>
    </location>
</feature>
<dbReference type="EMBL" id="PRFA01000480">
    <property type="protein sequence ID" value="PWU82896.1"/>
    <property type="molecule type" value="Genomic_DNA"/>
</dbReference>
<dbReference type="Gene3D" id="1.10.287.2250">
    <property type="match status" value="1"/>
</dbReference>
<accession>A0A2V2UID7</accession>
<dbReference type="SMART" id="SM00645">
    <property type="entry name" value="Pept_C1"/>
    <property type="match status" value="1"/>
</dbReference>
<dbReference type="InterPro" id="IPR025661">
    <property type="entry name" value="Pept_asp_AS"/>
</dbReference>
<dbReference type="VEuPathDB" id="TriTrypDB:TCDM_10766"/>
<dbReference type="InterPro" id="IPR039417">
    <property type="entry name" value="Peptidase_C1A_papain-like"/>
</dbReference>
<dbReference type="PRINTS" id="PR00705">
    <property type="entry name" value="PAPAIN"/>
</dbReference>
<dbReference type="VEuPathDB" id="TriTrypDB:TcG_07538"/>
<evidence type="ECO:0000256" key="2">
    <source>
        <dbReference type="ARBA" id="ARBA00022670"/>
    </source>
</evidence>
<evidence type="ECO:0000256" key="9">
    <source>
        <dbReference type="SAM" id="MobiDB-lite"/>
    </source>
</evidence>
<dbReference type="InterPro" id="IPR025660">
    <property type="entry name" value="Pept_his_AS"/>
</dbReference>
<keyword evidence="8" id="KW-0325">Glycoprotein</keyword>
<dbReference type="InterPro" id="IPR000169">
    <property type="entry name" value="Pept_cys_AS"/>
</dbReference>
<feature type="domain" description="Cathepsin propeptide inhibitor" evidence="11">
    <location>
        <begin position="40"/>
        <end position="95"/>
    </location>
</feature>
<feature type="region of interest" description="Disordered" evidence="9">
    <location>
        <begin position="1"/>
        <end position="39"/>
    </location>
</feature>
<evidence type="ECO:0000313" key="13">
    <source>
        <dbReference type="Proteomes" id="UP000246121"/>
    </source>
</evidence>
<dbReference type="VEuPathDB" id="TriTrypDB:TcBrA4_0067830"/>
<dbReference type="PROSITE" id="PS00639">
    <property type="entry name" value="THIOL_PROTEASE_HIS"/>
    <property type="match status" value="1"/>
</dbReference>
<evidence type="ECO:0000256" key="1">
    <source>
        <dbReference type="ARBA" id="ARBA00008455"/>
    </source>
</evidence>
<evidence type="ECO:0000256" key="4">
    <source>
        <dbReference type="ARBA" id="ARBA00022801"/>
    </source>
</evidence>
<keyword evidence="6" id="KW-0865">Zymogen</keyword>
<dbReference type="VEuPathDB" id="TriTrypDB:TcCL_ESM04220"/>
<keyword evidence="2" id="KW-0645">Protease</keyword>
<evidence type="ECO:0000256" key="8">
    <source>
        <dbReference type="ARBA" id="ARBA00023180"/>
    </source>
</evidence>
<organism evidence="12 13">
    <name type="scientific">Trypanosoma cruzi</name>
    <dbReference type="NCBI Taxonomy" id="5693"/>
    <lineage>
        <taxon>Eukaryota</taxon>
        <taxon>Discoba</taxon>
        <taxon>Euglenozoa</taxon>
        <taxon>Kinetoplastea</taxon>
        <taxon>Metakinetoplastina</taxon>
        <taxon>Trypanosomatida</taxon>
        <taxon>Trypanosomatidae</taxon>
        <taxon>Trypanosoma</taxon>
        <taxon>Schizotrypanum</taxon>
    </lineage>
</organism>
<reference evidence="12 13" key="1">
    <citation type="journal article" date="2018" name="Microb. Genom.">
        <title>Expanding an expanded genome: long-read sequencing of Trypanosoma cruzi.</title>
        <authorList>
            <person name="Berna L."/>
            <person name="Rodriguez M."/>
            <person name="Chiribao M.L."/>
            <person name="Parodi-Talice A."/>
            <person name="Pita S."/>
            <person name="Rijo G."/>
            <person name="Alvarez-Valin F."/>
            <person name="Robello C."/>
        </authorList>
    </citation>
    <scope>NUCLEOTIDE SEQUENCE [LARGE SCALE GENOMIC DNA]</scope>
    <source>
        <strain evidence="12 13">Dm28c</strain>
    </source>
</reference>
<evidence type="ECO:0000256" key="7">
    <source>
        <dbReference type="ARBA" id="ARBA00023157"/>
    </source>
</evidence>
<dbReference type="Pfam" id="PF00112">
    <property type="entry name" value="Peptidase_C1"/>
    <property type="match status" value="1"/>
</dbReference>
<dbReference type="InterPro" id="IPR013128">
    <property type="entry name" value="Peptidase_C1A"/>
</dbReference>
<sequence>MSGWARAAVARGRPGRHGVPRPRGDGEPACGGDAGRRNSQEFKQKHGRVYGSAAEEAFRLSVFRANLFLARLHAAANPHANFGVTPFSDLTREEFRSRYQNGAAHFAAAQERARVPVDVEVVGAPAAKDWREEGAVTAVKNQGMCGSCWAFAAIGNIEGQWFLAGNPLTRLSEQMLVSCDNTNSGCGGGSPFRAFKWIVDRNNGAVYTEDSYPYHSCIGIKLPCKDSNRTVGATISGYVTIPSDEKRIAAVLAVKGPLSVAVDASSWMPYTGGVLTNCVSKKLDHAVLLVGYNDSAAVPYWIIKNSWTTHWGEGGYIRIAKGSNQCLVKEGVSSALVGGPGTTPETTTTTTTSAPGPSPSYFVQMSCTDAACSVGCENVTLPTGQCLLTTSGVSAIVTCGAETLTEEVFLTSTHCSGPSVRSSVPLNKCNRLIRGSVEFFRSSSSSGRLADVDRQRRYQPYHSRHRRL</sequence>
<evidence type="ECO:0000259" key="11">
    <source>
        <dbReference type="SMART" id="SM00848"/>
    </source>
</evidence>
<evidence type="ECO:0000256" key="5">
    <source>
        <dbReference type="ARBA" id="ARBA00022807"/>
    </source>
</evidence>
<dbReference type="Pfam" id="PF08246">
    <property type="entry name" value="Inhibitor_I29"/>
    <property type="match status" value="1"/>
</dbReference>
<evidence type="ECO:0000259" key="10">
    <source>
        <dbReference type="SMART" id="SM00645"/>
    </source>
</evidence>
<dbReference type="GO" id="GO:0006508">
    <property type="term" value="P:proteolysis"/>
    <property type="evidence" value="ECO:0007669"/>
    <property type="project" value="UniProtKB-KW"/>
</dbReference>
<dbReference type="Gene3D" id="3.90.70.10">
    <property type="entry name" value="Cysteine proteinases"/>
    <property type="match status" value="1"/>
</dbReference>
<dbReference type="VEuPathDB" id="TriTrypDB:Tc_MARK_7799"/>
<dbReference type="GO" id="GO:0004197">
    <property type="term" value="F:cysteine-type endopeptidase activity"/>
    <property type="evidence" value="ECO:0007669"/>
    <property type="project" value="InterPro"/>
</dbReference>
<feature type="compositionally biased region" description="Low complexity" evidence="9">
    <location>
        <begin position="1"/>
        <end position="12"/>
    </location>
</feature>
<dbReference type="VEuPathDB" id="TriTrypDB:TcCLB.510535.100"/>
<dbReference type="PROSITE" id="PS00139">
    <property type="entry name" value="THIOL_PROTEASE_CYS"/>
    <property type="match status" value="1"/>
</dbReference>
<dbReference type="PROSITE" id="PS00640">
    <property type="entry name" value="THIOL_PROTEASE_ASN"/>
    <property type="match status" value="1"/>
</dbReference>
<dbReference type="VEuPathDB" id="TriTrypDB:BCY84_08648"/>
<dbReference type="VEuPathDB" id="TriTrypDB:C4B63_480g18"/>
<dbReference type="Proteomes" id="UP000246121">
    <property type="component" value="Unassembled WGS sequence"/>
</dbReference>
<evidence type="ECO:0000313" key="12">
    <source>
        <dbReference type="EMBL" id="PWU82896.1"/>
    </source>
</evidence>
<dbReference type="InterPro" id="IPR013201">
    <property type="entry name" value="Prot_inhib_I29"/>
</dbReference>
<evidence type="ECO:0000256" key="6">
    <source>
        <dbReference type="ARBA" id="ARBA00023145"/>
    </source>
</evidence>